<gene>
    <name evidence="2" type="ORF">AVR91_0211575</name>
</gene>
<organism evidence="2 3">
    <name type="scientific">Amycolatopsis keratiniphila subsp. keratiniphila</name>
    <dbReference type="NCBI Taxonomy" id="227715"/>
    <lineage>
        <taxon>Bacteria</taxon>
        <taxon>Bacillati</taxon>
        <taxon>Actinomycetota</taxon>
        <taxon>Actinomycetes</taxon>
        <taxon>Pseudonocardiales</taxon>
        <taxon>Pseudonocardiaceae</taxon>
        <taxon>Amycolatopsis</taxon>
        <taxon>Amycolatopsis japonica group</taxon>
    </lineage>
</organism>
<dbReference type="Gene3D" id="3.10.450.50">
    <property type="match status" value="1"/>
</dbReference>
<dbReference type="Proteomes" id="UP000076660">
    <property type="component" value="Unassembled WGS sequence"/>
</dbReference>
<reference evidence="2 3" key="1">
    <citation type="submission" date="2016-12" db="EMBL/GenBank/DDBJ databases">
        <title>Amycolatopsis keratiniphila subsp. keratiniphila genome sequencing and assembly.</title>
        <authorList>
            <person name="Mayilraj S."/>
            <person name="Kaur N."/>
        </authorList>
    </citation>
    <scope>NUCLEOTIDE SEQUENCE [LARGE SCALE GENOMIC DNA]</scope>
    <source>
        <strain evidence="2 3">DSM 44409</strain>
    </source>
</reference>
<protein>
    <recommendedName>
        <fullName evidence="1">DUF4440 domain-containing protein</fullName>
    </recommendedName>
</protein>
<comment type="caution">
    <text evidence="2">The sequence shown here is derived from an EMBL/GenBank/DDBJ whole genome shotgun (WGS) entry which is preliminary data.</text>
</comment>
<feature type="domain" description="DUF4440" evidence="1">
    <location>
        <begin position="11"/>
        <end position="96"/>
    </location>
</feature>
<proteinExistence type="predicted"/>
<evidence type="ECO:0000313" key="3">
    <source>
        <dbReference type="Proteomes" id="UP000076660"/>
    </source>
</evidence>
<dbReference type="InterPro" id="IPR027843">
    <property type="entry name" value="DUF4440"/>
</dbReference>
<dbReference type="SUPFAM" id="SSF54427">
    <property type="entry name" value="NTF2-like"/>
    <property type="match status" value="1"/>
</dbReference>
<sequence>MLTGQPASARSFYENLLHDRVVVLLIGKKPIQEREAALAALCGATWTACSLTGLSAARLSQVVGAVNYRVAATKDGVPYVARVSSVYVRRGDGWKLTFHQHVSW</sequence>
<evidence type="ECO:0000313" key="2">
    <source>
        <dbReference type="EMBL" id="ONF72166.1"/>
    </source>
</evidence>
<dbReference type="EMBL" id="LQMT02000011">
    <property type="protein sequence ID" value="ONF72166.1"/>
    <property type="molecule type" value="Genomic_DNA"/>
</dbReference>
<evidence type="ECO:0000259" key="1">
    <source>
        <dbReference type="Pfam" id="PF14534"/>
    </source>
</evidence>
<name>A0A1W2LY79_9PSEU</name>
<dbReference type="InterPro" id="IPR032710">
    <property type="entry name" value="NTF2-like_dom_sf"/>
</dbReference>
<dbReference type="Pfam" id="PF14534">
    <property type="entry name" value="DUF4440"/>
    <property type="match status" value="1"/>
</dbReference>
<accession>A0A1W2LY79</accession>
<dbReference type="AlphaFoldDB" id="A0A1W2LY79"/>